<feature type="transmembrane region" description="Helical" evidence="1">
    <location>
        <begin position="304"/>
        <end position="323"/>
    </location>
</feature>
<dbReference type="EMBL" id="QZDT01000009">
    <property type="protein sequence ID" value="NBJ92597.1"/>
    <property type="molecule type" value="Genomic_DNA"/>
</dbReference>
<feature type="transmembrane region" description="Helical" evidence="1">
    <location>
        <begin position="462"/>
        <end position="485"/>
    </location>
</feature>
<name>A0A9X5BFB5_9FIRM</name>
<feature type="transmembrane region" description="Helical" evidence="1">
    <location>
        <begin position="180"/>
        <end position="197"/>
    </location>
</feature>
<organism evidence="3 4">
    <name type="scientific">Parablautia muri</name>
    <dbReference type="NCBI Taxonomy" id="2320879"/>
    <lineage>
        <taxon>Bacteria</taxon>
        <taxon>Bacillati</taxon>
        <taxon>Bacillota</taxon>
        <taxon>Clostridia</taxon>
        <taxon>Lachnospirales</taxon>
        <taxon>Lachnospiraceae</taxon>
        <taxon>Parablautia</taxon>
    </lineage>
</organism>
<keyword evidence="1" id="KW-1133">Transmembrane helix</keyword>
<feature type="transmembrane region" description="Helical" evidence="1">
    <location>
        <begin position="534"/>
        <end position="553"/>
    </location>
</feature>
<dbReference type="InterPro" id="IPR038731">
    <property type="entry name" value="RgtA/B/C-like"/>
</dbReference>
<reference evidence="3" key="1">
    <citation type="submission" date="2018-09" db="EMBL/GenBank/DDBJ databases">
        <title>Murine metabolic-syndrome-specific gut microbial biobank.</title>
        <authorList>
            <person name="Liu C."/>
        </authorList>
    </citation>
    <scope>NUCLEOTIDE SEQUENCE</scope>
    <source>
        <strain evidence="3">D42-62</strain>
    </source>
</reference>
<evidence type="ECO:0000256" key="1">
    <source>
        <dbReference type="SAM" id="Phobius"/>
    </source>
</evidence>
<feature type="transmembrane region" description="Helical" evidence="1">
    <location>
        <begin position="52"/>
        <end position="69"/>
    </location>
</feature>
<evidence type="ECO:0000313" key="3">
    <source>
        <dbReference type="EMBL" id="NBJ92597.1"/>
    </source>
</evidence>
<proteinExistence type="predicted"/>
<dbReference type="AlphaFoldDB" id="A0A9X5BFB5"/>
<feature type="transmembrane region" description="Helical" evidence="1">
    <location>
        <begin position="401"/>
        <end position="429"/>
    </location>
</feature>
<feature type="transmembrane region" description="Helical" evidence="1">
    <location>
        <begin position="21"/>
        <end position="46"/>
    </location>
</feature>
<dbReference type="Pfam" id="PF13231">
    <property type="entry name" value="PMT_2"/>
    <property type="match status" value="1"/>
</dbReference>
<dbReference type="Proteomes" id="UP001154420">
    <property type="component" value="Unassembled WGS sequence"/>
</dbReference>
<feature type="transmembrane region" description="Helical" evidence="1">
    <location>
        <begin position="274"/>
        <end position="292"/>
    </location>
</feature>
<feature type="domain" description="Glycosyltransferase RgtA/B/C/D-like" evidence="2">
    <location>
        <begin position="178"/>
        <end position="316"/>
    </location>
</feature>
<comment type="caution">
    <text evidence="3">The sequence shown here is derived from an EMBL/GenBank/DDBJ whole genome shotgun (WGS) entry which is preliminary data.</text>
</comment>
<accession>A0A9X5BFB5</accession>
<evidence type="ECO:0000259" key="2">
    <source>
        <dbReference type="Pfam" id="PF13231"/>
    </source>
</evidence>
<feature type="transmembrane region" description="Helical" evidence="1">
    <location>
        <begin position="81"/>
        <end position="102"/>
    </location>
</feature>
<keyword evidence="1" id="KW-0812">Transmembrane</keyword>
<sequence>MQMKKILFNPLKNHDTSKKTNLYVIFAILAFCIATAIAQGTSFFYAPHYTKTLVLTCLFVTYTGLLFYLKFSGRFDEDRIVFMIILLGILFRCSYVLLSGLYERQHDAGAYTGMGTNFVNPGHIGYIEYIYKFHKLPDLNPYELFAYYHPPLHHIISFLWLQLNIMLGVSENLAFENLQILPLFYSYLCMVITWKILKVLEIEEKGLYIGLAFMAFHPATIVMAGSVNNDMLTILFMCLTILESLKWIQNKNLAGLIRLALCIGFGMITKLNSAVLAIPLAIIFLIHFISVLRTRKKSILLTWIKNYFIFAIIVAPIGLSWILRNLMRFGEKPGVPVPGETSPMYTAHYSLWERLGIPAFSDWNFPFPFHPISAKACNNTWVIMFHTSLFAEEYPANLSDILLILCQITFILAVIFGIITALLLTAVLFRHARSRLEGQLSEPFPPHAPGQFTNQKTGRENAIFLLTGYIIMLISFAVFVIIYPYTCSSDFRYVAICLVYISIALGLGNKYYLCPVYEREDSVFAKLKSVSMHIINWGIIMILAFSTVIYIFWERW</sequence>
<feature type="transmembrane region" description="Helical" evidence="1">
    <location>
        <begin position="206"/>
        <end position="225"/>
    </location>
</feature>
<evidence type="ECO:0000313" key="4">
    <source>
        <dbReference type="Proteomes" id="UP001154420"/>
    </source>
</evidence>
<protein>
    <recommendedName>
        <fullName evidence="2">Glycosyltransferase RgtA/B/C/D-like domain-containing protein</fullName>
    </recommendedName>
</protein>
<keyword evidence="1" id="KW-0472">Membrane</keyword>
<feature type="transmembrane region" description="Helical" evidence="1">
    <location>
        <begin position="491"/>
        <end position="513"/>
    </location>
</feature>
<keyword evidence="4" id="KW-1185">Reference proteome</keyword>
<gene>
    <name evidence="3" type="ORF">D5281_08300</name>
</gene>